<evidence type="ECO:0000256" key="3">
    <source>
        <dbReference type="ARBA" id="ARBA00022695"/>
    </source>
</evidence>
<dbReference type="InterPro" id="IPR043128">
    <property type="entry name" value="Rev_trsase/Diguanyl_cyclase"/>
</dbReference>
<keyword evidence="2" id="KW-0808">Transferase</keyword>
<comment type="caution">
    <text evidence="10">The sequence shown here is derived from an EMBL/GenBank/DDBJ whole genome shotgun (WGS) entry which is preliminary data.</text>
</comment>
<evidence type="ECO:0000256" key="2">
    <source>
        <dbReference type="ARBA" id="ARBA00022679"/>
    </source>
</evidence>
<dbReference type="Pfam" id="PF17917">
    <property type="entry name" value="RT_RNaseH"/>
    <property type="match status" value="1"/>
</dbReference>
<accession>A0A8T0KT25</accession>
<feature type="region of interest" description="Disordered" evidence="8">
    <location>
        <begin position="336"/>
        <end position="426"/>
    </location>
</feature>
<evidence type="ECO:0000256" key="6">
    <source>
        <dbReference type="ARBA" id="ARBA00022801"/>
    </source>
</evidence>
<feature type="compositionally biased region" description="Low complexity" evidence="8">
    <location>
        <begin position="530"/>
        <end position="547"/>
    </location>
</feature>
<dbReference type="CDD" id="cd00303">
    <property type="entry name" value="retropepsin_like"/>
    <property type="match status" value="1"/>
</dbReference>
<dbReference type="FunFam" id="3.30.70.270:FF:000020">
    <property type="entry name" value="Transposon Tf2-6 polyprotein-like Protein"/>
    <property type="match status" value="1"/>
</dbReference>
<dbReference type="InterPro" id="IPR021109">
    <property type="entry name" value="Peptidase_aspartic_dom_sf"/>
</dbReference>
<dbReference type="Pfam" id="PF17921">
    <property type="entry name" value="Integrase_H2C2"/>
    <property type="match status" value="1"/>
</dbReference>
<dbReference type="InterPro" id="IPR050951">
    <property type="entry name" value="Retrovirus_Pol_polyprotein"/>
</dbReference>
<dbReference type="EMBL" id="JABFOF010000003">
    <property type="protein sequence ID" value="KAG2402571.1"/>
    <property type="molecule type" value="Genomic_DNA"/>
</dbReference>
<dbReference type="GO" id="GO:0016787">
    <property type="term" value="F:hydrolase activity"/>
    <property type="evidence" value="ECO:0007669"/>
    <property type="project" value="UniProtKB-KW"/>
</dbReference>
<name>A0A8T0KT25_PHAAN</name>
<evidence type="ECO:0000256" key="5">
    <source>
        <dbReference type="ARBA" id="ARBA00022759"/>
    </source>
</evidence>
<dbReference type="Pfam" id="PF00078">
    <property type="entry name" value="RVT_1"/>
    <property type="match status" value="1"/>
</dbReference>
<dbReference type="Gene3D" id="1.10.340.70">
    <property type="match status" value="1"/>
</dbReference>
<dbReference type="Gene3D" id="2.40.70.10">
    <property type="entry name" value="Acid Proteases"/>
    <property type="match status" value="1"/>
</dbReference>
<dbReference type="CDD" id="cd09274">
    <property type="entry name" value="RNase_HI_RT_Ty3"/>
    <property type="match status" value="1"/>
</dbReference>
<dbReference type="Gene3D" id="3.30.70.270">
    <property type="match status" value="2"/>
</dbReference>
<dbReference type="EC" id="2.7.7.49" evidence="1"/>
<feature type="region of interest" description="Disordered" evidence="8">
    <location>
        <begin position="503"/>
        <end position="562"/>
    </location>
</feature>
<keyword evidence="3" id="KW-0548">Nucleotidyltransferase</keyword>
<keyword evidence="7" id="KW-0695">RNA-directed DNA polymerase</keyword>
<dbReference type="Pfam" id="PF03732">
    <property type="entry name" value="Retrotrans_gag"/>
    <property type="match status" value="1"/>
</dbReference>
<dbReference type="Gene3D" id="3.10.10.10">
    <property type="entry name" value="HIV Type 1 Reverse Transcriptase, subunit A, domain 1"/>
    <property type="match status" value="1"/>
</dbReference>
<dbReference type="Pfam" id="PF00665">
    <property type="entry name" value="rve"/>
    <property type="match status" value="1"/>
</dbReference>
<evidence type="ECO:0000256" key="1">
    <source>
        <dbReference type="ARBA" id="ARBA00012493"/>
    </source>
</evidence>
<evidence type="ECO:0000256" key="8">
    <source>
        <dbReference type="SAM" id="MobiDB-lite"/>
    </source>
</evidence>
<organism evidence="10 11">
    <name type="scientific">Phaseolus angularis</name>
    <name type="common">Azuki bean</name>
    <name type="synonym">Vigna angularis</name>
    <dbReference type="NCBI Taxonomy" id="3914"/>
    <lineage>
        <taxon>Eukaryota</taxon>
        <taxon>Viridiplantae</taxon>
        <taxon>Streptophyta</taxon>
        <taxon>Embryophyta</taxon>
        <taxon>Tracheophyta</taxon>
        <taxon>Spermatophyta</taxon>
        <taxon>Magnoliopsida</taxon>
        <taxon>eudicotyledons</taxon>
        <taxon>Gunneridae</taxon>
        <taxon>Pentapetalae</taxon>
        <taxon>rosids</taxon>
        <taxon>fabids</taxon>
        <taxon>Fabales</taxon>
        <taxon>Fabaceae</taxon>
        <taxon>Papilionoideae</taxon>
        <taxon>50 kb inversion clade</taxon>
        <taxon>NPAAA clade</taxon>
        <taxon>indigoferoid/millettioid clade</taxon>
        <taxon>Phaseoleae</taxon>
        <taxon>Vigna</taxon>
    </lineage>
</organism>
<dbReference type="Proteomes" id="UP000743370">
    <property type="component" value="Unassembled WGS sequence"/>
</dbReference>
<dbReference type="InterPro" id="IPR012337">
    <property type="entry name" value="RNaseH-like_sf"/>
</dbReference>
<keyword evidence="5" id="KW-0255">Endonuclease</keyword>
<dbReference type="InterPro" id="IPR043502">
    <property type="entry name" value="DNA/RNA_pol_sf"/>
</dbReference>
<dbReference type="InterPro" id="IPR005162">
    <property type="entry name" value="Retrotrans_gag_dom"/>
</dbReference>
<evidence type="ECO:0000259" key="9">
    <source>
        <dbReference type="PROSITE" id="PS50994"/>
    </source>
</evidence>
<dbReference type="GO" id="GO:0003676">
    <property type="term" value="F:nucleic acid binding"/>
    <property type="evidence" value="ECO:0007669"/>
    <property type="project" value="InterPro"/>
</dbReference>
<dbReference type="SUPFAM" id="SSF53098">
    <property type="entry name" value="Ribonuclease H-like"/>
    <property type="match status" value="1"/>
</dbReference>
<evidence type="ECO:0000313" key="10">
    <source>
        <dbReference type="EMBL" id="KAG2402571.1"/>
    </source>
</evidence>
<dbReference type="InterPro" id="IPR041588">
    <property type="entry name" value="Integrase_H2C2"/>
</dbReference>
<dbReference type="Gene3D" id="3.30.420.10">
    <property type="entry name" value="Ribonuclease H-like superfamily/Ribonuclease H"/>
    <property type="match status" value="1"/>
</dbReference>
<dbReference type="PROSITE" id="PS50994">
    <property type="entry name" value="INTEGRASE"/>
    <property type="match status" value="1"/>
</dbReference>
<dbReference type="PANTHER" id="PTHR37984">
    <property type="entry name" value="PROTEIN CBG26694"/>
    <property type="match status" value="1"/>
</dbReference>
<feature type="compositionally biased region" description="Low complexity" evidence="8">
    <location>
        <begin position="402"/>
        <end position="426"/>
    </location>
</feature>
<dbReference type="GO" id="GO:0003964">
    <property type="term" value="F:RNA-directed DNA polymerase activity"/>
    <property type="evidence" value="ECO:0007669"/>
    <property type="project" value="UniProtKB-KW"/>
</dbReference>
<evidence type="ECO:0000256" key="4">
    <source>
        <dbReference type="ARBA" id="ARBA00022722"/>
    </source>
</evidence>
<dbReference type="CDD" id="cd01647">
    <property type="entry name" value="RT_LTR"/>
    <property type="match status" value="1"/>
</dbReference>
<sequence length="1863" mass="212008">MEKENTLSGMENDVGRYTVTLQRRATENNMAQHPHRERTLREMAAPDFTYESLCIQYPDEDVPYVLKTGLIHLLPKFHGLAGESPHKHLKEFHIVCSTMKPQDVPEDSIFLKAFPHSLESVAKDWLYCLAPRSITSWDDLKRLFLEKFFPASRTTAIRKDISGIRQLGEENLYEYWERFKKLCASCPHHQISEQLLLQYFYEGLNNMERSMIDAASGGALGDMTPVEARHLIEKMASNSQQFNVRSDAIVMRGVHDIATHSSSSTDKKLEGKLDALVSLVTQLASNQRPAPPSASVARLCAICSSSDHYIDACPSLQQPSAHDVPQAYATNIYNNRQQHQHQPQQQQNYDLSSNRYNPGWRDHPNLRWNNALYQQQQQQQQPQPPPFQNAAGPKPYVPPPVQRYQRQQQQEIPAQPTPQPSTSSSELTLEELVKQMTIQNMQFQQETRASIQSLTNQMGQMATQLNQTQSQNSDKLPSQTVQNPRNVSAITLRSRKQIVVPSMPSTVPIPTHDVSQRKEDQAGPTRTFEAGGPSSSSTTTTSASPTLPQRPIPLPFPPKAMPSKKMEEVDKEILETFRKVEVNIPLLDAIKQIPRYAKFLKELCTHKRKMKGDERISMGRNVSALIGKSVPHIPEKCKDPGTFCIPCMIGNSKFENAMLDLGASINVMPSSIYKSLSLGPLQPTGVVIQLANRSVTHPTGYIEDVLVRVGELIFPADFYVLEMEEGFSHGFAPIILGRPFLKTAQTKIDVYAGTLSMEFADIVVHFNILDAMKFPAEDHSVFKIDILDDIIDKYAIDEFDCLHKKEHSFLSSRHTCIESEFENDVDFEEDFDIHDVLDIDDVDNVIVMDMDLEPDEIGVPPLPVNSLESECTNHFVGSTNESDLQAPTLELKQLPDNLKYAYLEDDEKKPVIISTSLDAVQEEKLLSVLRRHKRAIGWTLADIPGISPSTCMHRILLEEGAKPVRQPQRRQNPVIMDVIKKEVTKLLQAGIIYPISDSQWVSPIHVVPKKTGLTVIKNEKDELIPTRVQNSWRVCIDYRRLNQATRKDHFPLPFIDQMLERLAGKSHYCFLDGFSGYFQINISPEDQEKTTFTCPFGTFAYRRMPFGLCNAPGTFQRCMLSIFSDFLENCIEVFMDDFTVYGSSFDTCLDSLKKVLQRCIDTNLVLNFEKCHFMVEQGLVLGHIISSKGIEVDPAKISVISQLPYPSCMREVRSFLGHAGFYRRFIKDFSKKTLPLSKLLQKDIEFDFDDRCKQAFDRLKQALITTPIIQAPDWTAPFELMCDASNYALGAVLTQKIDKLPRVIYYASRTLDAAQANYTTTEKELLAIVFALDKFRSYLLGSPVIVFTDHAALKFLLKKAESKPRLIRWVLLLQEFDLQIKDRSGAHNLVADHLSRIERAEDEADVLPIQDNFPDESLLTVSLSHPTPWFANIVNYLVAYVFPPLASRAQIAKIKSDAKYYIWDDPYLWKLCSDQVTRRCIPDHEIDLVLQFCHASSPGGHLGIQRTARRVLDCGFYWPSIFKDAERICSTCEPCQRAGGSLSWRQQMPQQPMLFCEVFDVWGIEFMGPFPVSFGFSYILLAVDYVSKWVEARATRTNDAWVVVDFVRSHLFCRFGVPRAIISDQGTHFCNRSMQALLRKYGVVHRVSTPYHPQTNGQAEISNREIKRILEKIVQPKRKDWSNRLDDALWAHRTAYKAPIGMSPYRVVFGKACHLPVEIEHRAYWAVKSCNFSMDQAGEERKLQLNELDEIRLEAYENSKFYKERTKNFHDSSIVRKDFEIGQQVLLYNSRLRLMGGKLRSKWIGPFVVTNVYPYGAVEIQGPSIAESFKVNGHRLKRFLNNASLLNAVVEETSLVDPTSLSL</sequence>
<dbReference type="InterPro" id="IPR041373">
    <property type="entry name" value="RT_RNaseH"/>
</dbReference>
<dbReference type="GO" id="GO:0004519">
    <property type="term" value="F:endonuclease activity"/>
    <property type="evidence" value="ECO:0007669"/>
    <property type="project" value="UniProtKB-KW"/>
</dbReference>
<evidence type="ECO:0000313" key="11">
    <source>
        <dbReference type="Proteomes" id="UP000743370"/>
    </source>
</evidence>
<evidence type="ECO:0000256" key="7">
    <source>
        <dbReference type="ARBA" id="ARBA00022918"/>
    </source>
</evidence>
<dbReference type="InterPro" id="IPR000477">
    <property type="entry name" value="RT_dom"/>
</dbReference>
<dbReference type="InterPro" id="IPR001584">
    <property type="entry name" value="Integrase_cat-core"/>
</dbReference>
<dbReference type="PANTHER" id="PTHR37984:SF5">
    <property type="entry name" value="PROTEIN NYNRIN-LIKE"/>
    <property type="match status" value="1"/>
</dbReference>
<dbReference type="SUPFAM" id="SSF56672">
    <property type="entry name" value="DNA/RNA polymerases"/>
    <property type="match status" value="1"/>
</dbReference>
<reference evidence="10 11" key="1">
    <citation type="submission" date="2020-05" db="EMBL/GenBank/DDBJ databases">
        <title>Vigna angularis (adzuki bean) Var. LongXiaoDou No. 4 denovo assembly.</title>
        <authorList>
            <person name="Xiang H."/>
        </authorList>
    </citation>
    <scope>NUCLEOTIDE SEQUENCE [LARGE SCALE GENOMIC DNA]</scope>
    <source>
        <tissue evidence="10">Leaf</tissue>
    </source>
</reference>
<dbReference type="GO" id="GO:0015074">
    <property type="term" value="P:DNA integration"/>
    <property type="evidence" value="ECO:0007669"/>
    <property type="project" value="InterPro"/>
</dbReference>
<keyword evidence="4" id="KW-0540">Nuclease</keyword>
<protein>
    <recommendedName>
        <fullName evidence="1">RNA-directed DNA polymerase</fullName>
        <ecNumber evidence="1">2.7.7.49</ecNumber>
    </recommendedName>
</protein>
<dbReference type="InterPro" id="IPR036397">
    <property type="entry name" value="RNaseH_sf"/>
</dbReference>
<dbReference type="OrthoDB" id="1429333at2759"/>
<feature type="domain" description="Integrase catalytic" evidence="9">
    <location>
        <begin position="1548"/>
        <end position="1712"/>
    </location>
</feature>
<proteinExistence type="predicted"/>
<feature type="compositionally biased region" description="Pro residues" evidence="8">
    <location>
        <begin position="548"/>
        <end position="560"/>
    </location>
</feature>
<gene>
    <name evidence="10" type="ORF">HKW66_Vig0237680</name>
</gene>
<keyword evidence="6" id="KW-0378">Hydrolase</keyword>